<gene>
    <name evidence="1" type="ORF">BN1321_250049</name>
</gene>
<accession>A0A0U1MK42</accession>
<dbReference type="RefSeq" id="WP_001796710.1">
    <property type="nucleotide sequence ID" value="NZ_AP024203.1"/>
</dbReference>
<name>A0A0U1MK42_STAAU</name>
<reference evidence="1 2" key="1">
    <citation type="submission" date="2015-04" db="EMBL/GenBank/DDBJ databases">
        <authorList>
            <person name="Syromyatnikov M.Y."/>
            <person name="Popov V.N."/>
        </authorList>
    </citation>
    <scope>NUCLEOTIDE SEQUENCE [LARGE SCALE GENOMIC DNA]</scope>
    <source>
        <strain evidence="1 2">AH1</strain>
    </source>
</reference>
<dbReference type="PATRIC" id="fig|1280.3385.peg.2252"/>
<dbReference type="AlphaFoldDB" id="A0A0U1MK42"/>
<proteinExistence type="predicted"/>
<protein>
    <submittedName>
        <fullName evidence="1">Uncharacterized protein</fullName>
    </submittedName>
</protein>
<evidence type="ECO:0000313" key="1">
    <source>
        <dbReference type="EMBL" id="CRI10426.1"/>
    </source>
</evidence>
<dbReference type="Proteomes" id="UP000039437">
    <property type="component" value="Unassembled WGS sequence"/>
</dbReference>
<sequence length="55" mass="6191">MKKGLINPKLSVLHGRFDTVKGICMVSLMLVILHKWTVFIQHLMNILSGGESIIE</sequence>
<dbReference type="EMBL" id="CVOQ01000018">
    <property type="protein sequence ID" value="CRI10426.1"/>
    <property type="molecule type" value="Genomic_DNA"/>
</dbReference>
<organism evidence="1 2">
    <name type="scientific">Staphylococcus aureus</name>
    <dbReference type="NCBI Taxonomy" id="1280"/>
    <lineage>
        <taxon>Bacteria</taxon>
        <taxon>Bacillati</taxon>
        <taxon>Bacillota</taxon>
        <taxon>Bacilli</taxon>
        <taxon>Bacillales</taxon>
        <taxon>Staphylococcaceae</taxon>
        <taxon>Staphylococcus</taxon>
    </lineage>
</organism>
<evidence type="ECO:0000313" key="2">
    <source>
        <dbReference type="Proteomes" id="UP000039437"/>
    </source>
</evidence>